<dbReference type="AlphaFoldDB" id="A0AAP1RHM6"/>
<gene>
    <name evidence="1" type="ORF">F7645_12030</name>
</gene>
<dbReference type="EMBL" id="WXXV01000024">
    <property type="protein sequence ID" value="MBE7696148.1"/>
    <property type="molecule type" value="Genomic_DNA"/>
</dbReference>
<keyword evidence="2" id="KW-1185">Reference proteome</keyword>
<protein>
    <submittedName>
        <fullName evidence="1">Uncharacterized protein</fullName>
    </submittedName>
</protein>
<dbReference type="InterPro" id="IPR041408">
    <property type="entry name" value="Hcp_Tssd"/>
</dbReference>
<reference evidence="1 2" key="1">
    <citation type="journal article" date="2020" name="Int. J. Syst. Evol. Microbiol.">
        <title>Tenacibaculum piscium sp. nov., isolated from skin ulcers of sea-farmed fish, and description of Tenacibaculum finnmarkense sp. nov. with subdivision into genomovars finnmarkense and ulcerans.</title>
        <authorList>
            <person name="Olsen A.B."/>
            <person name="Spilsberg B."/>
            <person name="Nilsen H.K."/>
            <person name="Lagesen K."/>
            <person name="Gulla S."/>
            <person name="Avendano-Herrera R."/>
            <person name="Irgang R."/>
            <person name="Duchaud E."/>
            <person name="Colquhoun D.J."/>
        </authorList>
    </citation>
    <scope>NUCLEOTIDE SEQUENCE [LARGE SCALE GENOMIC DNA]</scope>
    <source>
        <strain evidence="1 2">TNO037</strain>
    </source>
</reference>
<name>A0AAP1RHM6_9FLAO</name>
<dbReference type="RefSeq" id="WP_145993752.1">
    <property type="nucleotide sequence ID" value="NZ_JAJHTL010000024.1"/>
</dbReference>
<evidence type="ECO:0000313" key="2">
    <source>
        <dbReference type="Proteomes" id="UP000806077"/>
    </source>
</evidence>
<organism evidence="1 2">
    <name type="scientific">Tenacibaculum finnmarkense genomovar finnmarkense</name>
    <dbReference type="NCBI Taxonomy" id="1458503"/>
    <lineage>
        <taxon>Bacteria</taxon>
        <taxon>Pseudomonadati</taxon>
        <taxon>Bacteroidota</taxon>
        <taxon>Flavobacteriia</taxon>
        <taxon>Flavobacteriales</taxon>
        <taxon>Flavobacteriaceae</taxon>
        <taxon>Tenacibaculum</taxon>
        <taxon>Tenacibaculum finnmarkense</taxon>
    </lineage>
</organism>
<evidence type="ECO:0000313" key="1">
    <source>
        <dbReference type="EMBL" id="MBE7696148.1"/>
    </source>
</evidence>
<comment type="caution">
    <text evidence="1">The sequence shown here is derived from an EMBL/GenBank/DDBJ whole genome shotgun (WGS) entry which is preliminary data.</text>
</comment>
<dbReference type="Proteomes" id="UP000806077">
    <property type="component" value="Unassembled WGS sequence"/>
</dbReference>
<accession>A0AAP1RHM6</accession>
<dbReference type="Pfam" id="PF17642">
    <property type="entry name" value="TssD"/>
    <property type="match status" value="1"/>
</dbReference>
<proteinExistence type="predicted"/>
<sequence>MTLAKLFILGQEIELLWTNMEYYREIRKNGKPSTDIISGLITLCFATGKDTDVILRWMTKENEDDTWQEVDKMEEGKIYFYENGLDYPPTKTYKFKDTHLIYFKEIFNAEGKEPMQTIITISPAIQNYGVNFLKRWNVSWVVPSKRTPYQAIENNEEPKFIEYYFENNEGEKITQEKIQADQKITLVIETENADNETIDLNLNDNKLDYMYDGVVAENDIIKNIIVTGKETRVELTTIKEKH</sequence>
<dbReference type="GO" id="GO:0033104">
    <property type="term" value="C:type VI protein secretion system complex"/>
    <property type="evidence" value="ECO:0007669"/>
    <property type="project" value="InterPro"/>
</dbReference>